<evidence type="ECO:0000313" key="2">
    <source>
        <dbReference type="EMBL" id="APA15838.1"/>
    </source>
</evidence>
<dbReference type="Proteomes" id="UP000177798">
    <property type="component" value="Chromosome 15"/>
</dbReference>
<name>A0A1D9QLL8_SCLS1</name>
<sequence>MRLQRFTPMIALICALPLSFSSVIGRSKTSPENSEISALEPRSTGNFVVGHLLDISLKTRDKNKTPIEIGKFVSPCDGSGLTLSHANDKSKYHALDEKFDLSTKGPKSSYAKVENLTLSIEAYGNLLGTAHAPTIKLGDEELAVTNITDMPDDLAVPKIGGSKIMWAATYPCNNF</sequence>
<accession>A0A1D9QLL8</accession>
<dbReference type="AlphaFoldDB" id="A0A1D9QLL8"/>
<feature type="signal peptide" evidence="1">
    <location>
        <begin position="1"/>
        <end position="21"/>
    </location>
</feature>
<protein>
    <submittedName>
        <fullName evidence="2">Uncharacterized protein</fullName>
    </submittedName>
</protein>
<reference evidence="3" key="1">
    <citation type="journal article" date="2017" name="Genome Biol. Evol.">
        <title>The complete genome sequence of the phytopathogenic fungus Sclerotinia sclerotiorum reveals insights into the genome architecture of broad host range pathogens.</title>
        <authorList>
            <person name="Derbyshire M."/>
            <person name="Denton-Giles M."/>
            <person name="Hegedus D."/>
            <person name="Seifbarghy S."/>
            <person name="Rollins J."/>
            <person name="van Kan J."/>
            <person name="Seidl M.F."/>
            <person name="Faino L."/>
            <person name="Mbengue M."/>
            <person name="Navaud O."/>
            <person name="Raffaele S."/>
            <person name="Hammond-Kosack K."/>
            <person name="Heard S."/>
            <person name="Oliver R."/>
        </authorList>
    </citation>
    <scope>NUCLEOTIDE SEQUENCE [LARGE SCALE GENOMIC DNA]</scope>
    <source>
        <strain evidence="3">ATCC 18683 / 1980 / Ss-1</strain>
    </source>
</reference>
<dbReference type="EMBL" id="CP017828">
    <property type="protein sequence ID" value="APA15838.1"/>
    <property type="molecule type" value="Genomic_DNA"/>
</dbReference>
<feature type="chain" id="PRO_5009445122" evidence="1">
    <location>
        <begin position="22"/>
        <end position="175"/>
    </location>
</feature>
<dbReference type="OrthoDB" id="3545612at2759"/>
<gene>
    <name evidence="2" type="ORF">sscle_15g106080</name>
</gene>
<dbReference type="VEuPathDB" id="FungiDB:sscle_15g106080"/>
<evidence type="ECO:0000256" key="1">
    <source>
        <dbReference type="SAM" id="SignalP"/>
    </source>
</evidence>
<keyword evidence="1" id="KW-0732">Signal</keyword>
<organism evidence="2 3">
    <name type="scientific">Sclerotinia sclerotiorum (strain ATCC 18683 / 1980 / Ss-1)</name>
    <name type="common">White mold</name>
    <name type="synonym">Whetzelinia sclerotiorum</name>
    <dbReference type="NCBI Taxonomy" id="665079"/>
    <lineage>
        <taxon>Eukaryota</taxon>
        <taxon>Fungi</taxon>
        <taxon>Dikarya</taxon>
        <taxon>Ascomycota</taxon>
        <taxon>Pezizomycotina</taxon>
        <taxon>Leotiomycetes</taxon>
        <taxon>Helotiales</taxon>
        <taxon>Sclerotiniaceae</taxon>
        <taxon>Sclerotinia</taxon>
    </lineage>
</organism>
<evidence type="ECO:0000313" key="3">
    <source>
        <dbReference type="Proteomes" id="UP000177798"/>
    </source>
</evidence>
<proteinExistence type="predicted"/>